<evidence type="ECO:0000256" key="9">
    <source>
        <dbReference type="PIRSR" id="PIRSR601088-2"/>
    </source>
</evidence>
<dbReference type="AlphaFoldDB" id="A0A927CQU1"/>
<evidence type="ECO:0000256" key="7">
    <source>
        <dbReference type="ARBA" id="ARBA00023277"/>
    </source>
</evidence>
<evidence type="ECO:0000256" key="12">
    <source>
        <dbReference type="RuleBase" id="RU361152"/>
    </source>
</evidence>
<feature type="binding site" evidence="10">
    <location>
        <position position="168"/>
    </location>
    <ligand>
        <name>Mn(2+)</name>
        <dbReference type="ChEBI" id="CHEBI:29035"/>
    </ligand>
</feature>
<dbReference type="Proteomes" id="UP000632125">
    <property type="component" value="Unassembled WGS sequence"/>
</dbReference>
<dbReference type="Pfam" id="PF11975">
    <property type="entry name" value="Glyco_hydro_4C"/>
    <property type="match status" value="1"/>
</dbReference>
<sequence>MNIVVIGGGSFVFAHTVVEDVIVKHRLDNTSKLILVDLNEEAALAMAAAGRTVAKALGVTVQIEATVDREQALVGADYVIVSASPQGARRWQMDYDILVELGMPDQARECGGVGGLLNSFRSITLLMDICRDMERLCPNAMLLDVTNPMPRVVTAIERFTAIKSAGFCNIAYRGPDGYAFLPSLIGKRPEEVEIVTAGLNHFAWVVSVKDRKSGEECLPLLEQYLIKGDWSNQPEWTWRELSVMQRWLKQYGAVAAGAVDHHAEYLPFQEDIRYTVTPPYHGSEEERRLRLMELREIADGQRDWQELFKHPSWEHPVDLAVALEWEEDVRVDILNLRNNGSLSQLPEDRIVEAPVQIHQGELQPMPVPEFPSELAKLIRSISDVHELAARAAVEGNRELARAALEIDPAVTDKAAAFEALDRMLKVHADMLPQFTK</sequence>
<comment type="cofactor">
    <cofactor evidence="12">
        <name>NAD(+)</name>
        <dbReference type="ChEBI" id="CHEBI:57540"/>
    </cofactor>
    <text evidence="12">Binds 1 NAD(+) per subunit.</text>
</comment>
<evidence type="ECO:0000256" key="8">
    <source>
        <dbReference type="ARBA" id="ARBA00023295"/>
    </source>
</evidence>
<dbReference type="PANTHER" id="PTHR32092:SF6">
    <property type="entry name" value="ALPHA-GALACTOSIDASE"/>
    <property type="match status" value="1"/>
</dbReference>
<evidence type="ECO:0000256" key="3">
    <source>
        <dbReference type="ARBA" id="ARBA00022723"/>
    </source>
</evidence>
<keyword evidence="8 12" id="KW-0326">Glycosidase</keyword>
<feature type="site" description="Increases basicity of active site Tyr" evidence="11">
    <location>
        <position position="109"/>
    </location>
</feature>
<dbReference type="Gene3D" id="3.90.1820.10">
    <property type="entry name" value="AglA-like glucosidase"/>
    <property type="match status" value="1"/>
</dbReference>
<dbReference type="PANTHER" id="PTHR32092">
    <property type="entry name" value="6-PHOSPHO-BETA-GLUCOSIDASE-RELATED"/>
    <property type="match status" value="1"/>
</dbReference>
<evidence type="ECO:0000256" key="4">
    <source>
        <dbReference type="ARBA" id="ARBA00022801"/>
    </source>
</evidence>
<dbReference type="EMBL" id="JACXIY010000049">
    <property type="protein sequence ID" value="MBD2872488.1"/>
    <property type="molecule type" value="Genomic_DNA"/>
</dbReference>
<keyword evidence="15" id="KW-1185">Reference proteome</keyword>
<dbReference type="GO" id="GO:0016616">
    <property type="term" value="F:oxidoreductase activity, acting on the CH-OH group of donors, NAD or NADP as acceptor"/>
    <property type="evidence" value="ECO:0007669"/>
    <property type="project" value="InterPro"/>
</dbReference>
<comment type="caution">
    <text evidence="14">The sequence shown here is derived from an EMBL/GenBank/DDBJ whole genome shotgun (WGS) entry which is preliminary data.</text>
</comment>
<evidence type="ECO:0000256" key="2">
    <source>
        <dbReference type="ARBA" id="ARBA00010141"/>
    </source>
</evidence>
<dbReference type="InterPro" id="IPR053715">
    <property type="entry name" value="GH4_Enzyme_sf"/>
</dbReference>
<dbReference type="InterPro" id="IPR022616">
    <property type="entry name" value="Glyco_hydro_4_C"/>
</dbReference>
<accession>A0A927CQU1</accession>
<keyword evidence="4 12" id="KW-0378">Hydrolase</keyword>
<dbReference type="GO" id="GO:0005975">
    <property type="term" value="P:carbohydrate metabolic process"/>
    <property type="evidence" value="ECO:0007669"/>
    <property type="project" value="InterPro"/>
</dbReference>
<evidence type="ECO:0000313" key="15">
    <source>
        <dbReference type="Proteomes" id="UP000632125"/>
    </source>
</evidence>
<comment type="cofactor">
    <cofactor evidence="1">
        <name>Mn(2+)</name>
        <dbReference type="ChEBI" id="CHEBI:29035"/>
    </cofactor>
</comment>
<feature type="domain" description="Glycosyl hydrolase family 4 C-terminal" evidence="13">
    <location>
        <begin position="197"/>
        <end position="410"/>
    </location>
</feature>
<dbReference type="InterPro" id="IPR015955">
    <property type="entry name" value="Lactate_DH/Glyco_Ohase_4_C"/>
</dbReference>
<dbReference type="InterPro" id="IPR036291">
    <property type="entry name" value="NAD(P)-bd_dom_sf"/>
</dbReference>
<keyword evidence="10" id="KW-0533">Nickel</keyword>
<keyword evidence="6 10" id="KW-0464">Manganese</keyword>
<gene>
    <name evidence="14" type="ORF">IDH41_28305</name>
</gene>
<keyword evidence="10" id="KW-0408">Iron</keyword>
<dbReference type="RefSeq" id="WP_190867211.1">
    <property type="nucleotide sequence ID" value="NZ_JACXIY010000049.1"/>
</dbReference>
<dbReference type="SUPFAM" id="SSF56327">
    <property type="entry name" value="LDH C-terminal domain-like"/>
    <property type="match status" value="1"/>
</dbReference>
<protein>
    <recommendedName>
        <fullName evidence="13">Glycosyl hydrolase family 4 C-terminal domain-containing protein</fullName>
    </recommendedName>
</protein>
<name>A0A927CQU1_9BACL</name>
<evidence type="ECO:0000256" key="6">
    <source>
        <dbReference type="ARBA" id="ARBA00023211"/>
    </source>
</evidence>
<proteinExistence type="inferred from homology"/>
<evidence type="ECO:0000256" key="1">
    <source>
        <dbReference type="ARBA" id="ARBA00001936"/>
    </source>
</evidence>
<feature type="binding site" evidence="9">
    <location>
        <position position="147"/>
    </location>
    <ligand>
        <name>substrate</name>
    </ligand>
</feature>
<dbReference type="SUPFAM" id="SSF51735">
    <property type="entry name" value="NAD(P)-binding Rossmann-fold domains"/>
    <property type="match status" value="1"/>
</dbReference>
<keyword evidence="10" id="KW-0170">Cobalt</keyword>
<dbReference type="InterPro" id="IPR001088">
    <property type="entry name" value="Glyco_hydro_4"/>
</dbReference>
<organism evidence="14 15">
    <name type="scientific">Paenibacillus arenilitoris</name>
    <dbReference type="NCBI Taxonomy" id="2772299"/>
    <lineage>
        <taxon>Bacteria</taxon>
        <taxon>Bacillati</taxon>
        <taxon>Bacillota</taxon>
        <taxon>Bacilli</taxon>
        <taxon>Bacillales</taxon>
        <taxon>Paenibacillaceae</taxon>
        <taxon>Paenibacillus</taxon>
    </lineage>
</organism>
<dbReference type="PRINTS" id="PR00732">
    <property type="entry name" value="GLHYDRLASE4"/>
</dbReference>
<comment type="similarity">
    <text evidence="2 12">Belongs to the glycosyl hydrolase 4 family.</text>
</comment>
<evidence type="ECO:0000259" key="13">
    <source>
        <dbReference type="Pfam" id="PF11975"/>
    </source>
</evidence>
<evidence type="ECO:0000256" key="5">
    <source>
        <dbReference type="ARBA" id="ARBA00023027"/>
    </source>
</evidence>
<evidence type="ECO:0000313" key="14">
    <source>
        <dbReference type="EMBL" id="MBD2872488.1"/>
    </source>
</evidence>
<keyword evidence="3 10" id="KW-0479">Metal-binding</keyword>
<feature type="binding site" evidence="10">
    <location>
        <position position="201"/>
    </location>
    <ligand>
        <name>Mn(2+)</name>
        <dbReference type="ChEBI" id="CHEBI:29035"/>
    </ligand>
</feature>
<evidence type="ECO:0000256" key="11">
    <source>
        <dbReference type="PIRSR" id="PIRSR601088-4"/>
    </source>
</evidence>
<keyword evidence="5 12" id="KW-0520">NAD</keyword>
<dbReference type="GO" id="GO:0004553">
    <property type="term" value="F:hydrolase activity, hydrolyzing O-glycosyl compounds"/>
    <property type="evidence" value="ECO:0007669"/>
    <property type="project" value="InterPro"/>
</dbReference>
<keyword evidence="7" id="KW-0119">Carbohydrate metabolism</keyword>
<reference evidence="14" key="1">
    <citation type="submission" date="2020-09" db="EMBL/GenBank/DDBJ databases">
        <title>A novel bacterium of genus Paenibacillus, isolated from South China Sea.</title>
        <authorList>
            <person name="Huang H."/>
            <person name="Mo K."/>
            <person name="Hu Y."/>
        </authorList>
    </citation>
    <scope>NUCLEOTIDE SEQUENCE</scope>
    <source>
        <strain evidence="14">IB182493</strain>
    </source>
</reference>
<dbReference type="Pfam" id="PF02056">
    <property type="entry name" value="Glyco_hydro_4"/>
    <property type="match status" value="1"/>
</dbReference>
<evidence type="ECO:0000256" key="10">
    <source>
        <dbReference type="PIRSR" id="PIRSR601088-3"/>
    </source>
</evidence>
<dbReference type="GO" id="GO:0046872">
    <property type="term" value="F:metal ion binding"/>
    <property type="evidence" value="ECO:0007669"/>
    <property type="project" value="UniProtKB-KW"/>
</dbReference>